<dbReference type="RefSeq" id="WP_200340774.1">
    <property type="nucleotide sequence ID" value="NZ_NRRL01000024.1"/>
</dbReference>
<protein>
    <recommendedName>
        <fullName evidence="3">Ankyrin repeat domain-containing protein</fullName>
    </recommendedName>
</protein>
<dbReference type="Gene3D" id="1.25.40.20">
    <property type="entry name" value="Ankyrin repeat-containing domain"/>
    <property type="match status" value="1"/>
</dbReference>
<comment type="caution">
    <text evidence="1">The sequence shown here is derived from an EMBL/GenBank/DDBJ whole genome shotgun (WGS) entry which is preliminary data.</text>
</comment>
<dbReference type="InterPro" id="IPR036770">
    <property type="entry name" value="Ankyrin_rpt-contain_sf"/>
</dbReference>
<dbReference type="EMBL" id="NRRL01000024">
    <property type="protein sequence ID" value="MBK1668459.1"/>
    <property type="molecule type" value="Genomic_DNA"/>
</dbReference>
<dbReference type="Proteomes" id="UP001296873">
    <property type="component" value="Unassembled WGS sequence"/>
</dbReference>
<dbReference type="SUPFAM" id="SSF48403">
    <property type="entry name" value="Ankyrin repeat"/>
    <property type="match status" value="1"/>
</dbReference>
<proteinExistence type="predicted"/>
<name>A0ABS1DE36_9PROT</name>
<gene>
    <name evidence="1" type="ORF">CKO28_10480</name>
</gene>
<evidence type="ECO:0008006" key="3">
    <source>
        <dbReference type="Google" id="ProtNLM"/>
    </source>
</evidence>
<evidence type="ECO:0000313" key="2">
    <source>
        <dbReference type="Proteomes" id="UP001296873"/>
    </source>
</evidence>
<accession>A0ABS1DE36</accession>
<keyword evidence="2" id="KW-1185">Reference proteome</keyword>
<reference evidence="1 2" key="1">
    <citation type="journal article" date="2020" name="Microorganisms">
        <title>Osmotic Adaptation and Compatible Solute Biosynthesis of Phototrophic Bacteria as Revealed from Genome Analyses.</title>
        <authorList>
            <person name="Imhoff J.F."/>
            <person name="Rahn T."/>
            <person name="Kunzel S."/>
            <person name="Keller A."/>
            <person name="Neulinger S.C."/>
        </authorList>
    </citation>
    <scope>NUCLEOTIDE SEQUENCE [LARGE SCALE GENOMIC DNA]</scope>
    <source>
        <strain evidence="1 2">DSM 9895</strain>
    </source>
</reference>
<evidence type="ECO:0000313" key="1">
    <source>
        <dbReference type="EMBL" id="MBK1668459.1"/>
    </source>
</evidence>
<organism evidence="1 2">
    <name type="scientific">Rhodovibrio sodomensis</name>
    <dbReference type="NCBI Taxonomy" id="1088"/>
    <lineage>
        <taxon>Bacteria</taxon>
        <taxon>Pseudomonadati</taxon>
        <taxon>Pseudomonadota</taxon>
        <taxon>Alphaproteobacteria</taxon>
        <taxon>Rhodospirillales</taxon>
        <taxon>Rhodovibrionaceae</taxon>
        <taxon>Rhodovibrio</taxon>
    </lineage>
</organism>
<sequence>MAAESAEQLHAEMLARLEKGSGRFSNLFQNWIKFENNGERLFKARGANGESFMLRRLADYEVSKALVVLETAMAFWDGERFALYINAEDNDGNGIWHYLADNLRLNEGRETLKFAHILIKLDVDFARRNKYGISPLGKMLVPEPKWQSINALIQTKHLQIVNVENAVAEQAKGDQGVLANLMCGIFAGDLADNRALLSQHVLKQAVQSNTDKEQRQATCRLFFDYINAEDGTTAFHKLLGQANSAMFEDLLGLLMQQTEETVMGMSPPDVATKKVYRQAVLCRRLLKRDKARRTLFVHCMMLGKTNYLRKLTGMLLNDDLAIKKLVRGEPQPQPVVVDKSSPAPHNPLLSALLARDRRGDTLLHLAILQNDREALEVLMQGLASNDVHAMLTKVPDAAGAVPVEMVELEKAKARLGRAVKAGRMPMELANARLKRLAKVDKELRSYIADKIAEIEALASDTTGGTPLAPNFDVRKLVGAA</sequence>